<evidence type="ECO:0000256" key="2">
    <source>
        <dbReference type="ARBA" id="ARBA00004496"/>
    </source>
</evidence>
<feature type="region of interest" description="Disordered" evidence="6">
    <location>
        <begin position="1"/>
        <end position="71"/>
    </location>
</feature>
<dbReference type="Pfam" id="PF08591">
    <property type="entry name" value="RNR_inhib"/>
    <property type="match status" value="1"/>
</dbReference>
<dbReference type="Proteomes" id="UP000240883">
    <property type="component" value="Unassembled WGS sequence"/>
</dbReference>
<keyword evidence="8" id="KW-1185">Reference proteome</keyword>
<dbReference type="GO" id="GO:0005634">
    <property type="term" value="C:nucleus"/>
    <property type="evidence" value="ECO:0007669"/>
    <property type="project" value="UniProtKB-SubCell"/>
</dbReference>
<evidence type="ECO:0000256" key="5">
    <source>
        <dbReference type="ARBA" id="ARBA00023242"/>
    </source>
</evidence>
<dbReference type="EMBL" id="KZ678128">
    <property type="protein sequence ID" value="PSN75044.1"/>
    <property type="molecule type" value="Genomic_DNA"/>
</dbReference>
<dbReference type="OrthoDB" id="4072855at2759"/>
<sequence length="341" mass="37372">MRAAYDDSSSSEQPRVKRKFQPSITHFFARSDDILDDSDSDCERGAGPITRTGHHHQHHSNPRDRSLPQRSSLVPTVPGIVQADLLSVGMRIRKSVPEGYKTHKSAALPSISTTLAKSPNTIPNPPAGEYSVKLPREAVPDVYQHQRELLPFCGLHKIGGYAEQPVTNPHLYGGTNEHGERPINMFPLPAEAFSQPFSSQDSANSSISTDSLLPNPANPQKRSWDDRDSKPLNFNSNFLFAVPMKVSEDDVPVSPLSATPAQPIGALPQAALRPFAQPKTRRTAARLMDVDSAALFKETDIEMDLENAEQGDGRLLVGSSSDFGEAEFLVRPYREVEMGGV</sequence>
<evidence type="ECO:0000256" key="6">
    <source>
        <dbReference type="SAM" id="MobiDB-lite"/>
    </source>
</evidence>
<evidence type="ECO:0000256" key="4">
    <source>
        <dbReference type="ARBA" id="ARBA00022490"/>
    </source>
</evidence>
<protein>
    <submittedName>
        <fullName evidence="7">Uncharacterized protein</fullName>
    </submittedName>
</protein>
<evidence type="ECO:0000313" key="7">
    <source>
        <dbReference type="EMBL" id="PSN75044.1"/>
    </source>
</evidence>
<evidence type="ECO:0000256" key="1">
    <source>
        <dbReference type="ARBA" id="ARBA00004123"/>
    </source>
</evidence>
<feature type="compositionally biased region" description="Polar residues" evidence="6">
    <location>
        <begin position="195"/>
        <end position="212"/>
    </location>
</feature>
<proteinExistence type="inferred from homology"/>
<evidence type="ECO:0000313" key="8">
    <source>
        <dbReference type="Proteomes" id="UP000240883"/>
    </source>
</evidence>
<comment type="subcellular location">
    <subcellularLocation>
        <location evidence="2">Cytoplasm</location>
    </subcellularLocation>
    <subcellularLocation>
        <location evidence="1">Nucleus</location>
    </subcellularLocation>
</comment>
<keyword evidence="4" id="KW-0963">Cytoplasm</keyword>
<dbReference type="PANTHER" id="PTHR28081:SF1">
    <property type="entry name" value="DAMAGE-REGULATED IMPORT FACILITATOR 1"/>
    <property type="match status" value="1"/>
</dbReference>
<dbReference type="STRING" id="1448308.A0A2T2PBN1"/>
<feature type="region of interest" description="Disordered" evidence="6">
    <location>
        <begin position="194"/>
        <end position="229"/>
    </location>
</feature>
<organism evidence="7 8">
    <name type="scientific">Corynespora cassiicola Philippines</name>
    <dbReference type="NCBI Taxonomy" id="1448308"/>
    <lineage>
        <taxon>Eukaryota</taxon>
        <taxon>Fungi</taxon>
        <taxon>Dikarya</taxon>
        <taxon>Ascomycota</taxon>
        <taxon>Pezizomycotina</taxon>
        <taxon>Dothideomycetes</taxon>
        <taxon>Pleosporomycetidae</taxon>
        <taxon>Pleosporales</taxon>
        <taxon>Corynesporascaceae</taxon>
        <taxon>Corynespora</taxon>
    </lineage>
</organism>
<dbReference type="InterPro" id="IPR013900">
    <property type="entry name" value="RNR_inhibitor"/>
</dbReference>
<comment type="similarity">
    <text evidence="3">Belongs to the DIF1/spd1 family.</text>
</comment>
<dbReference type="AlphaFoldDB" id="A0A2T2PBN1"/>
<dbReference type="PANTHER" id="PTHR28081">
    <property type="entry name" value="DAMAGE-REGULATED IMPORT FACILITATOR 1-RELATED"/>
    <property type="match status" value="1"/>
</dbReference>
<name>A0A2T2PBN1_CORCC</name>
<dbReference type="GO" id="GO:0008104">
    <property type="term" value="P:intracellular protein localization"/>
    <property type="evidence" value="ECO:0007669"/>
    <property type="project" value="TreeGrafter"/>
</dbReference>
<accession>A0A2T2PBN1</accession>
<dbReference type="GO" id="GO:0005737">
    <property type="term" value="C:cytoplasm"/>
    <property type="evidence" value="ECO:0007669"/>
    <property type="project" value="UniProtKB-SubCell"/>
</dbReference>
<gene>
    <name evidence="7" type="ORF">BS50DRAFT_31514</name>
</gene>
<reference evidence="7 8" key="1">
    <citation type="journal article" date="2018" name="Front. Microbiol.">
        <title>Genome-Wide Analysis of Corynespora cassiicola Leaf Fall Disease Putative Effectors.</title>
        <authorList>
            <person name="Lopez D."/>
            <person name="Ribeiro S."/>
            <person name="Label P."/>
            <person name="Fumanal B."/>
            <person name="Venisse J.S."/>
            <person name="Kohler A."/>
            <person name="de Oliveira R.R."/>
            <person name="Labutti K."/>
            <person name="Lipzen A."/>
            <person name="Lail K."/>
            <person name="Bauer D."/>
            <person name="Ohm R.A."/>
            <person name="Barry K.W."/>
            <person name="Spatafora J."/>
            <person name="Grigoriev I.V."/>
            <person name="Martin F.M."/>
            <person name="Pujade-Renaud V."/>
        </authorList>
    </citation>
    <scope>NUCLEOTIDE SEQUENCE [LARGE SCALE GENOMIC DNA]</scope>
    <source>
        <strain evidence="7 8">Philippines</strain>
    </source>
</reference>
<keyword evidence="5" id="KW-0539">Nucleus</keyword>
<evidence type="ECO:0000256" key="3">
    <source>
        <dbReference type="ARBA" id="ARBA00005459"/>
    </source>
</evidence>
<dbReference type="GO" id="GO:1990846">
    <property type="term" value="F:ribonucleoside-diphosphate reductase inhibitor activity"/>
    <property type="evidence" value="ECO:0007669"/>
    <property type="project" value="TreeGrafter"/>
</dbReference>